<name>A0A6C0HPM1_9ZZZZ</name>
<reference evidence="2" key="1">
    <citation type="journal article" date="2020" name="Nature">
        <title>Giant virus diversity and host interactions through global metagenomics.</title>
        <authorList>
            <person name="Schulz F."/>
            <person name="Roux S."/>
            <person name="Paez-Espino D."/>
            <person name="Jungbluth S."/>
            <person name="Walsh D.A."/>
            <person name="Denef V.J."/>
            <person name="McMahon K.D."/>
            <person name="Konstantinidis K.T."/>
            <person name="Eloe-Fadrosh E.A."/>
            <person name="Kyrpides N.C."/>
            <person name="Woyke T."/>
        </authorList>
    </citation>
    <scope>NUCLEOTIDE SEQUENCE</scope>
    <source>
        <strain evidence="2">GVMAG-M-3300023184-165</strain>
    </source>
</reference>
<keyword evidence="1" id="KW-0472">Membrane</keyword>
<protein>
    <recommendedName>
        <fullName evidence="3">Glycosyltransferase 2-like domain-containing protein</fullName>
    </recommendedName>
</protein>
<accession>A0A6C0HPM1</accession>
<keyword evidence="1" id="KW-0812">Transmembrane</keyword>
<evidence type="ECO:0000256" key="1">
    <source>
        <dbReference type="SAM" id="Phobius"/>
    </source>
</evidence>
<evidence type="ECO:0000313" key="2">
    <source>
        <dbReference type="EMBL" id="QHT82612.1"/>
    </source>
</evidence>
<evidence type="ECO:0008006" key="3">
    <source>
        <dbReference type="Google" id="ProtNLM"/>
    </source>
</evidence>
<proteinExistence type="predicted"/>
<dbReference type="EMBL" id="MN740002">
    <property type="protein sequence ID" value="QHT82612.1"/>
    <property type="molecule type" value="Genomic_DNA"/>
</dbReference>
<sequence>MNNSECYRLEQYDFSDGLLELDATYIIHLEGNGREEHVIRQLEEYHPTNLVYILYNKGYKNCNKSLHLNKPQIDLIDAFLYIFKDATYKNYKNILILEDDFTFNDKIKKKQNQTNIMEFIKKKENEPMIYMLGCLPFIQRPYDKYNNVLSCGIGTHACVYTKSVIEEVLQENAKEIVDWDYYTFTKFKRYMYHEPMCYQLFPETENQNNWDSFSGLTYILLYLIKLLQLDKKFEPGYNFFYNTSKVLYAIMVILLSFSILFVAHLIYVCTFTNYNVTKNIKKK</sequence>
<keyword evidence="1" id="KW-1133">Transmembrane helix</keyword>
<organism evidence="2">
    <name type="scientific">viral metagenome</name>
    <dbReference type="NCBI Taxonomy" id="1070528"/>
    <lineage>
        <taxon>unclassified sequences</taxon>
        <taxon>metagenomes</taxon>
        <taxon>organismal metagenomes</taxon>
    </lineage>
</organism>
<feature type="transmembrane region" description="Helical" evidence="1">
    <location>
        <begin position="246"/>
        <end position="274"/>
    </location>
</feature>
<dbReference type="AlphaFoldDB" id="A0A6C0HPM1"/>